<dbReference type="SUPFAM" id="SSF47413">
    <property type="entry name" value="lambda repressor-like DNA-binding domains"/>
    <property type="match status" value="1"/>
</dbReference>
<dbReference type="InterPro" id="IPR010057">
    <property type="entry name" value="Transcription_activator_Rgg_C"/>
</dbReference>
<dbReference type="Pfam" id="PF01381">
    <property type="entry name" value="HTH_3"/>
    <property type="match status" value="1"/>
</dbReference>
<dbReference type="InterPro" id="IPR001387">
    <property type="entry name" value="Cro/C1-type_HTH"/>
</dbReference>
<dbReference type="SMART" id="SM00530">
    <property type="entry name" value="HTH_XRE"/>
    <property type="match status" value="1"/>
</dbReference>
<dbReference type="AlphaFoldDB" id="A0AA47GGG0"/>
<protein>
    <submittedName>
        <fullName evidence="2">Helix-turn-helix transcriptional regulator</fullName>
    </submittedName>
</protein>
<dbReference type="RefSeq" id="WP_046327469.1">
    <property type="nucleotide sequence ID" value="NZ_CP084389.1"/>
</dbReference>
<dbReference type="EMBL" id="CP084389">
    <property type="protein sequence ID" value="UZX29225.1"/>
    <property type="molecule type" value="Genomic_DNA"/>
</dbReference>
<dbReference type="PROSITE" id="PS50943">
    <property type="entry name" value="HTH_CROC1"/>
    <property type="match status" value="1"/>
</dbReference>
<proteinExistence type="predicted"/>
<dbReference type="Pfam" id="PF21259">
    <property type="entry name" value="Rgg_C"/>
    <property type="match status" value="1"/>
</dbReference>
<sequence>MHDNKFGKKFKNLRKQKHISLDMAAHDITSKSSLYYWEIGKANMSFEKVIAMLERMQIKPSEFVTDSLTDNFDYKKIVSAYNGNDDSELKRLSLLYLDASRRKPFDKTLLIRAAIACSCLNSDTRINLFSKQDTNRLIELLSETQAWHYADIFNFANTLYVLPGNRVYGLSKLIITQFNNKTNDYQWQHAAITALTNAAFSLLFNDFQDAKKLIAEISNLNLGNNFAYEKIRLKFIKELKRYIITKDDRIIEQVFFPALKFFELDQLRLAFEKTFDQIRKIYDYQ</sequence>
<dbReference type="InterPro" id="IPR053163">
    <property type="entry name" value="HTH-type_regulator_Rgg"/>
</dbReference>
<organism evidence="2 3">
    <name type="scientific">Lactobacillus helsingborgensis</name>
    <dbReference type="NCBI Taxonomy" id="1218494"/>
    <lineage>
        <taxon>Bacteria</taxon>
        <taxon>Bacillati</taxon>
        <taxon>Bacillota</taxon>
        <taxon>Bacilli</taxon>
        <taxon>Lactobacillales</taxon>
        <taxon>Lactobacillaceae</taxon>
        <taxon>Lactobacillus</taxon>
    </lineage>
</organism>
<feature type="domain" description="HTH cro/C1-type" evidence="1">
    <location>
        <begin position="10"/>
        <end position="63"/>
    </location>
</feature>
<reference evidence="2" key="1">
    <citation type="submission" date="2021-09" db="EMBL/GenBank/DDBJ databases">
        <title>Lactobacillus species from Apis mellifera, Switzerland.</title>
        <authorList>
            <person name="Pfister J."/>
            <person name="Brown A."/>
            <person name="Neumann P."/>
            <person name="Collaud A."/>
            <person name="Retschnig G."/>
            <person name="Perreten V."/>
        </authorList>
    </citation>
    <scope>NUCLEOTIDE SEQUENCE</scope>
    <source>
        <strain evidence="2">IBH002</strain>
    </source>
</reference>
<evidence type="ECO:0000313" key="3">
    <source>
        <dbReference type="Proteomes" id="UP001164557"/>
    </source>
</evidence>
<keyword evidence="3" id="KW-1185">Reference proteome</keyword>
<dbReference type="GO" id="GO:0003677">
    <property type="term" value="F:DNA binding"/>
    <property type="evidence" value="ECO:0007669"/>
    <property type="project" value="InterPro"/>
</dbReference>
<dbReference type="Proteomes" id="UP001164557">
    <property type="component" value="Chromosome"/>
</dbReference>
<dbReference type="Gene3D" id="1.10.260.40">
    <property type="entry name" value="lambda repressor-like DNA-binding domains"/>
    <property type="match status" value="1"/>
</dbReference>
<accession>A0AA47GGG0</accession>
<evidence type="ECO:0000259" key="1">
    <source>
        <dbReference type="PROSITE" id="PS50943"/>
    </source>
</evidence>
<evidence type="ECO:0000313" key="2">
    <source>
        <dbReference type="EMBL" id="UZX29225.1"/>
    </source>
</evidence>
<name>A0AA47GGG0_9LACO</name>
<dbReference type="InterPro" id="IPR010982">
    <property type="entry name" value="Lambda_DNA-bd_dom_sf"/>
</dbReference>
<dbReference type="PANTHER" id="PTHR37038">
    <property type="entry name" value="TRANSCRIPTIONAL REGULATOR-RELATED"/>
    <property type="match status" value="1"/>
</dbReference>
<gene>
    <name evidence="2" type="ORF">LDX53_06500</name>
</gene>